<proteinExistence type="predicted"/>
<name>A0A0E9RVJ9_ANGAN</name>
<dbReference type="EMBL" id="GBXM01075366">
    <property type="protein sequence ID" value="JAH33211.1"/>
    <property type="molecule type" value="Transcribed_RNA"/>
</dbReference>
<reference evidence="1" key="2">
    <citation type="journal article" date="2015" name="Fish Shellfish Immunol.">
        <title>Early steps in the European eel (Anguilla anguilla)-Vibrio vulnificus interaction in the gills: Role of the RtxA13 toxin.</title>
        <authorList>
            <person name="Callol A."/>
            <person name="Pajuelo D."/>
            <person name="Ebbesson L."/>
            <person name="Teles M."/>
            <person name="MacKenzie S."/>
            <person name="Amaro C."/>
        </authorList>
    </citation>
    <scope>NUCLEOTIDE SEQUENCE</scope>
</reference>
<evidence type="ECO:0000313" key="1">
    <source>
        <dbReference type="EMBL" id="JAH33211.1"/>
    </source>
</evidence>
<accession>A0A0E9RVJ9</accession>
<dbReference type="AlphaFoldDB" id="A0A0E9RVJ9"/>
<sequence>MDFTPNKRVVYTVEGHAESEMLAFIIGNKCKLGVPKIVPLSPFFIMSYRLDSTLLSASMVSLITGGYF</sequence>
<reference evidence="1" key="1">
    <citation type="submission" date="2014-11" db="EMBL/GenBank/DDBJ databases">
        <authorList>
            <person name="Amaro Gonzalez C."/>
        </authorList>
    </citation>
    <scope>NUCLEOTIDE SEQUENCE</scope>
</reference>
<organism evidence="1">
    <name type="scientific">Anguilla anguilla</name>
    <name type="common">European freshwater eel</name>
    <name type="synonym">Muraena anguilla</name>
    <dbReference type="NCBI Taxonomy" id="7936"/>
    <lineage>
        <taxon>Eukaryota</taxon>
        <taxon>Metazoa</taxon>
        <taxon>Chordata</taxon>
        <taxon>Craniata</taxon>
        <taxon>Vertebrata</taxon>
        <taxon>Euteleostomi</taxon>
        <taxon>Actinopterygii</taxon>
        <taxon>Neopterygii</taxon>
        <taxon>Teleostei</taxon>
        <taxon>Anguilliformes</taxon>
        <taxon>Anguillidae</taxon>
        <taxon>Anguilla</taxon>
    </lineage>
</organism>
<protein>
    <submittedName>
        <fullName evidence="1">Uncharacterized protein</fullName>
    </submittedName>
</protein>